<dbReference type="AlphaFoldDB" id="A0AAV3P6F5"/>
<accession>A0AAV3P6F5</accession>
<evidence type="ECO:0000313" key="1">
    <source>
        <dbReference type="EMBL" id="GAA0146301.1"/>
    </source>
</evidence>
<keyword evidence="2" id="KW-1185">Reference proteome</keyword>
<proteinExistence type="predicted"/>
<comment type="caution">
    <text evidence="1">The sequence shown here is derived from an EMBL/GenBank/DDBJ whole genome shotgun (WGS) entry which is preliminary data.</text>
</comment>
<gene>
    <name evidence="1" type="ORF">LIER_06292</name>
</gene>
<dbReference type="EMBL" id="BAABME010000909">
    <property type="protein sequence ID" value="GAA0146301.1"/>
    <property type="molecule type" value="Genomic_DNA"/>
</dbReference>
<organism evidence="1 2">
    <name type="scientific">Lithospermum erythrorhizon</name>
    <name type="common">Purple gromwell</name>
    <name type="synonym">Lithospermum officinale var. erythrorhizon</name>
    <dbReference type="NCBI Taxonomy" id="34254"/>
    <lineage>
        <taxon>Eukaryota</taxon>
        <taxon>Viridiplantae</taxon>
        <taxon>Streptophyta</taxon>
        <taxon>Embryophyta</taxon>
        <taxon>Tracheophyta</taxon>
        <taxon>Spermatophyta</taxon>
        <taxon>Magnoliopsida</taxon>
        <taxon>eudicotyledons</taxon>
        <taxon>Gunneridae</taxon>
        <taxon>Pentapetalae</taxon>
        <taxon>asterids</taxon>
        <taxon>lamiids</taxon>
        <taxon>Boraginales</taxon>
        <taxon>Boraginaceae</taxon>
        <taxon>Boraginoideae</taxon>
        <taxon>Lithospermeae</taxon>
        <taxon>Lithospermum</taxon>
    </lineage>
</organism>
<name>A0AAV3P6F5_LITER</name>
<protein>
    <submittedName>
        <fullName evidence="1">Uncharacterized protein</fullName>
    </submittedName>
</protein>
<dbReference type="Proteomes" id="UP001454036">
    <property type="component" value="Unassembled WGS sequence"/>
</dbReference>
<reference evidence="1 2" key="1">
    <citation type="submission" date="2024-01" db="EMBL/GenBank/DDBJ databases">
        <title>The complete chloroplast genome sequence of Lithospermum erythrorhizon: insights into the phylogenetic relationship among Boraginaceae species and the maternal lineages of purple gromwells.</title>
        <authorList>
            <person name="Okada T."/>
            <person name="Watanabe K."/>
        </authorList>
    </citation>
    <scope>NUCLEOTIDE SEQUENCE [LARGE SCALE GENOMIC DNA]</scope>
</reference>
<evidence type="ECO:0000313" key="2">
    <source>
        <dbReference type="Proteomes" id="UP001454036"/>
    </source>
</evidence>
<sequence>MLLAPRTIVLYGLKEGLAPVASSRDKPCQGCYLSGQALGFLLSLRVVHSLHRRNLVWVGLYSSLADHIPQELPRGASEDTFIGFNQRLYFLRFSKFSLRFASWSCASRFFKSMSST</sequence>